<accession>A0A6J6SYP4</accession>
<dbReference type="Pfam" id="PF07179">
    <property type="entry name" value="SseB"/>
    <property type="match status" value="1"/>
</dbReference>
<proteinExistence type="predicted"/>
<organism evidence="2">
    <name type="scientific">freshwater metagenome</name>
    <dbReference type="NCBI Taxonomy" id="449393"/>
    <lineage>
        <taxon>unclassified sequences</taxon>
        <taxon>metagenomes</taxon>
        <taxon>ecological metagenomes</taxon>
    </lineage>
</organism>
<dbReference type="InterPro" id="IPR009839">
    <property type="entry name" value="SseB_N"/>
</dbReference>
<protein>
    <submittedName>
        <fullName evidence="2">Unannotated protein</fullName>
    </submittedName>
</protein>
<sequence>MVYVPCTRHTADISELEVRYQITNDGRRAVLVYSALDRLHTCCGEEQPWFLLPARGLQAMHELDPFDLVLMDLVVPEESRAGLRA</sequence>
<dbReference type="NCBIfam" id="NF042914">
    <property type="entry name" value="SAV915_dom"/>
    <property type="match status" value="1"/>
</dbReference>
<dbReference type="AlphaFoldDB" id="A0A6J6SYP4"/>
<dbReference type="InterPro" id="IPR049975">
    <property type="entry name" value="SAV_915-like_dom"/>
</dbReference>
<feature type="domain" description="SseB protein N-terminal" evidence="1">
    <location>
        <begin position="2"/>
        <end position="66"/>
    </location>
</feature>
<reference evidence="2" key="1">
    <citation type="submission" date="2020-05" db="EMBL/GenBank/DDBJ databases">
        <authorList>
            <person name="Chiriac C."/>
            <person name="Salcher M."/>
            <person name="Ghai R."/>
            <person name="Kavagutti S V."/>
        </authorList>
    </citation>
    <scope>NUCLEOTIDE SEQUENCE</scope>
</reference>
<name>A0A6J6SYP4_9ZZZZ</name>
<dbReference type="EMBL" id="CAEZYQ010000007">
    <property type="protein sequence ID" value="CAB4739823.1"/>
    <property type="molecule type" value="Genomic_DNA"/>
</dbReference>
<evidence type="ECO:0000259" key="1">
    <source>
        <dbReference type="Pfam" id="PF07179"/>
    </source>
</evidence>
<gene>
    <name evidence="2" type="ORF">UFOPK2761_01181</name>
</gene>
<evidence type="ECO:0000313" key="2">
    <source>
        <dbReference type="EMBL" id="CAB4739823.1"/>
    </source>
</evidence>